<keyword evidence="2" id="KW-0539">Nucleus</keyword>
<dbReference type="AlphaFoldDB" id="A0A426YGE9"/>
<evidence type="ECO:0000256" key="4">
    <source>
        <dbReference type="SAM" id="MobiDB-lite"/>
    </source>
</evidence>
<keyword evidence="5" id="KW-1133">Transmembrane helix</keyword>
<feature type="domain" description="Timeless N-terminal" evidence="6">
    <location>
        <begin position="86"/>
        <end position="213"/>
    </location>
</feature>
<reference evidence="7 8" key="1">
    <citation type="journal article" date="2014" name="Agronomy (Basel)">
        <title>A Draft Genome Sequence for Ensete ventricosum, the Drought-Tolerant Tree Against Hunger.</title>
        <authorList>
            <person name="Harrison J."/>
            <person name="Moore K.A."/>
            <person name="Paszkiewicz K."/>
            <person name="Jones T."/>
            <person name="Grant M."/>
            <person name="Ambacheew D."/>
            <person name="Muzemil S."/>
            <person name="Studholme D.J."/>
        </authorList>
    </citation>
    <scope>NUCLEOTIDE SEQUENCE [LARGE SCALE GENOMIC DNA]</scope>
</reference>
<dbReference type="PANTHER" id="PTHR22940">
    <property type="entry name" value="TIMEOUT/TIMELESS-2"/>
    <property type="match status" value="1"/>
</dbReference>
<evidence type="ECO:0000259" key="6">
    <source>
        <dbReference type="Pfam" id="PF04821"/>
    </source>
</evidence>
<evidence type="ECO:0000256" key="5">
    <source>
        <dbReference type="SAM" id="Phobius"/>
    </source>
</evidence>
<evidence type="ECO:0000256" key="3">
    <source>
        <dbReference type="ARBA" id="ARBA00023306"/>
    </source>
</evidence>
<gene>
    <name evidence="7" type="ORF">B296_00027642</name>
</gene>
<evidence type="ECO:0000256" key="2">
    <source>
        <dbReference type="ARBA" id="ARBA00023242"/>
    </source>
</evidence>
<proteinExistence type="predicted"/>
<dbReference type="Pfam" id="PF04821">
    <property type="entry name" value="TIMELESS"/>
    <property type="match status" value="1"/>
</dbReference>
<dbReference type="GO" id="GO:0031298">
    <property type="term" value="C:replication fork protection complex"/>
    <property type="evidence" value="ECO:0007669"/>
    <property type="project" value="TreeGrafter"/>
</dbReference>
<sequence>MLCADQTITPNPENTGLGSMASRYPDSVPRWSDSTRYRVRCEVPTQAELPVTSEIFSRRNTWRVFVLFLRTPILRDINKTGALFPDNLKDLQRFLRRDDPRQRDVFKQICKWNTVSRNLVPLIEYYQSDRNLVINAGKSPYHGGSCRLSWDCYYIFVLFLLCAVKILVFLTMPIDPSSDGVAQQIEYLWDLKSALTRPVTIAVTVCLLEDPLDHLEW</sequence>
<feature type="region of interest" description="Disordered" evidence="4">
    <location>
        <begin position="1"/>
        <end position="26"/>
    </location>
</feature>
<dbReference type="Proteomes" id="UP000287651">
    <property type="component" value="Unassembled WGS sequence"/>
</dbReference>
<name>A0A426YGE9_ENSVE</name>
<protein>
    <recommendedName>
        <fullName evidence="6">Timeless N-terminal domain-containing protein</fullName>
    </recommendedName>
</protein>
<accession>A0A426YGE9</accession>
<comment type="caution">
    <text evidence="7">The sequence shown here is derived from an EMBL/GenBank/DDBJ whole genome shotgun (WGS) entry which is preliminary data.</text>
</comment>
<dbReference type="GO" id="GO:0043111">
    <property type="term" value="P:replication fork arrest"/>
    <property type="evidence" value="ECO:0007669"/>
    <property type="project" value="TreeGrafter"/>
</dbReference>
<dbReference type="GO" id="GO:0003677">
    <property type="term" value="F:DNA binding"/>
    <property type="evidence" value="ECO:0007669"/>
    <property type="project" value="TreeGrafter"/>
</dbReference>
<dbReference type="InterPro" id="IPR006906">
    <property type="entry name" value="Timeless_N"/>
</dbReference>
<organism evidence="7 8">
    <name type="scientific">Ensete ventricosum</name>
    <name type="common">Abyssinian banana</name>
    <name type="synonym">Musa ensete</name>
    <dbReference type="NCBI Taxonomy" id="4639"/>
    <lineage>
        <taxon>Eukaryota</taxon>
        <taxon>Viridiplantae</taxon>
        <taxon>Streptophyta</taxon>
        <taxon>Embryophyta</taxon>
        <taxon>Tracheophyta</taxon>
        <taxon>Spermatophyta</taxon>
        <taxon>Magnoliopsida</taxon>
        <taxon>Liliopsida</taxon>
        <taxon>Zingiberales</taxon>
        <taxon>Musaceae</taxon>
        <taxon>Ensete</taxon>
    </lineage>
</organism>
<evidence type="ECO:0000313" key="8">
    <source>
        <dbReference type="Proteomes" id="UP000287651"/>
    </source>
</evidence>
<dbReference type="GO" id="GO:0006281">
    <property type="term" value="P:DNA repair"/>
    <property type="evidence" value="ECO:0007669"/>
    <property type="project" value="TreeGrafter"/>
</dbReference>
<keyword evidence="3" id="KW-0131">Cell cycle</keyword>
<feature type="transmembrane region" description="Helical" evidence="5">
    <location>
        <begin position="153"/>
        <end position="174"/>
    </location>
</feature>
<dbReference type="InterPro" id="IPR044998">
    <property type="entry name" value="Timeless"/>
</dbReference>
<feature type="compositionally biased region" description="Polar residues" evidence="4">
    <location>
        <begin position="1"/>
        <end position="17"/>
    </location>
</feature>
<comment type="subcellular location">
    <subcellularLocation>
        <location evidence="1">Nucleus</location>
    </subcellularLocation>
</comment>
<dbReference type="GO" id="GO:0000076">
    <property type="term" value="P:DNA replication checkpoint signaling"/>
    <property type="evidence" value="ECO:0007669"/>
    <property type="project" value="TreeGrafter"/>
</dbReference>
<evidence type="ECO:0000256" key="1">
    <source>
        <dbReference type="ARBA" id="ARBA00004123"/>
    </source>
</evidence>
<dbReference type="EMBL" id="AMZH03012588">
    <property type="protein sequence ID" value="RRT50756.1"/>
    <property type="molecule type" value="Genomic_DNA"/>
</dbReference>
<keyword evidence="5" id="KW-0472">Membrane</keyword>
<evidence type="ECO:0000313" key="7">
    <source>
        <dbReference type="EMBL" id="RRT50756.1"/>
    </source>
</evidence>
<dbReference type="PANTHER" id="PTHR22940:SF4">
    <property type="entry name" value="PROTEIN TIMELESS HOMOLOG"/>
    <property type="match status" value="1"/>
</dbReference>
<keyword evidence="5" id="KW-0812">Transmembrane</keyword>